<protein>
    <submittedName>
        <fullName evidence="1">Uncharacterized protein</fullName>
    </submittedName>
</protein>
<proteinExistence type="predicted"/>
<comment type="caution">
    <text evidence="1">The sequence shown here is derived from an EMBL/GenBank/DDBJ whole genome shotgun (WGS) entry which is preliminary data.</text>
</comment>
<gene>
    <name evidence="1" type="ORF">S12H4_30646</name>
</gene>
<dbReference type="Pfam" id="PF16125">
    <property type="entry name" value="DUF4837"/>
    <property type="match status" value="1"/>
</dbReference>
<dbReference type="EMBL" id="BARW01017798">
    <property type="protein sequence ID" value="GAI91512.1"/>
    <property type="molecule type" value="Genomic_DNA"/>
</dbReference>
<reference evidence="1" key="1">
    <citation type="journal article" date="2014" name="Front. Microbiol.">
        <title>High frequency of phylogenetically diverse reductive dehalogenase-homologous genes in deep subseafloor sedimentary metagenomes.</title>
        <authorList>
            <person name="Kawai M."/>
            <person name="Futagami T."/>
            <person name="Toyoda A."/>
            <person name="Takaki Y."/>
            <person name="Nishi S."/>
            <person name="Hori S."/>
            <person name="Arai W."/>
            <person name="Tsubouchi T."/>
            <person name="Morono Y."/>
            <person name="Uchiyama I."/>
            <person name="Ito T."/>
            <person name="Fujiyama A."/>
            <person name="Inagaki F."/>
            <person name="Takami H."/>
        </authorList>
    </citation>
    <scope>NUCLEOTIDE SEQUENCE</scope>
    <source>
        <strain evidence="1">Expedition CK06-06</strain>
    </source>
</reference>
<name>X1SEU1_9ZZZZ</name>
<dbReference type="InterPro" id="IPR032286">
    <property type="entry name" value="DUF4837"/>
</dbReference>
<sequence length="261" mass="30346">MVILASEEDRPLLEPLLEDVFGRTMATPAPEPYFKVKWALPAEFETFQRYKSLVVASLSNPADSTGDVLIRKILGEERVAEARQGGNPIYVTSDFLARGQIFMGLSAMDAIHAQEELSRLRTWIFDQFEQQLRIRQNDAIYRRRVQKKLARQFEEKYGWRLRIQHDYLPIKELPEENFVWLGRGYPFRWLAIHWVEQADTMIISPETAWRRMEYMADSLFGDIYIDSLFRSTHLGDQNGHTIFILRVSGGIESRWAGGLSS</sequence>
<organism evidence="1">
    <name type="scientific">marine sediment metagenome</name>
    <dbReference type="NCBI Taxonomy" id="412755"/>
    <lineage>
        <taxon>unclassified sequences</taxon>
        <taxon>metagenomes</taxon>
        <taxon>ecological metagenomes</taxon>
    </lineage>
</organism>
<feature type="non-terminal residue" evidence="1">
    <location>
        <position position="261"/>
    </location>
</feature>
<evidence type="ECO:0000313" key="1">
    <source>
        <dbReference type="EMBL" id="GAI91512.1"/>
    </source>
</evidence>
<dbReference type="AlphaFoldDB" id="X1SEU1"/>
<accession>X1SEU1</accession>